<dbReference type="Proteomes" id="UP000250235">
    <property type="component" value="Unassembled WGS sequence"/>
</dbReference>
<accession>A0A2Z7BM57</accession>
<proteinExistence type="predicted"/>
<reference evidence="2 3" key="1">
    <citation type="journal article" date="2015" name="Proc. Natl. Acad. Sci. U.S.A.">
        <title>The resurrection genome of Boea hygrometrica: A blueprint for survival of dehydration.</title>
        <authorList>
            <person name="Xiao L."/>
            <person name="Yang G."/>
            <person name="Zhang L."/>
            <person name="Yang X."/>
            <person name="Zhao S."/>
            <person name="Ji Z."/>
            <person name="Zhou Q."/>
            <person name="Hu M."/>
            <person name="Wang Y."/>
            <person name="Chen M."/>
            <person name="Xu Y."/>
            <person name="Jin H."/>
            <person name="Xiao X."/>
            <person name="Hu G."/>
            <person name="Bao F."/>
            <person name="Hu Y."/>
            <person name="Wan P."/>
            <person name="Li L."/>
            <person name="Deng X."/>
            <person name="Kuang T."/>
            <person name="Xiang C."/>
            <person name="Zhu J.K."/>
            <person name="Oliver M.J."/>
            <person name="He Y."/>
        </authorList>
    </citation>
    <scope>NUCLEOTIDE SEQUENCE [LARGE SCALE GENOMIC DNA]</scope>
    <source>
        <strain evidence="3">cv. XS01</strain>
    </source>
</reference>
<name>A0A2Z7BM57_9LAMI</name>
<sequence length="94" mass="10384">MLYENQRLADIISSWTKSSASLQKLQRATKQSGDKTGLGYYRNENSTSETSSNPRLFKAEEESCATSAELAGSSAMQAALSKLENENDELKNWS</sequence>
<feature type="compositionally biased region" description="Low complexity" evidence="1">
    <location>
        <begin position="43"/>
        <end position="53"/>
    </location>
</feature>
<evidence type="ECO:0000313" key="3">
    <source>
        <dbReference type="Proteomes" id="UP000250235"/>
    </source>
</evidence>
<evidence type="ECO:0000256" key="1">
    <source>
        <dbReference type="SAM" id="MobiDB-lite"/>
    </source>
</evidence>
<feature type="region of interest" description="Disordered" evidence="1">
    <location>
        <begin position="27"/>
        <end position="63"/>
    </location>
</feature>
<organism evidence="2 3">
    <name type="scientific">Dorcoceras hygrometricum</name>
    <dbReference type="NCBI Taxonomy" id="472368"/>
    <lineage>
        <taxon>Eukaryota</taxon>
        <taxon>Viridiplantae</taxon>
        <taxon>Streptophyta</taxon>
        <taxon>Embryophyta</taxon>
        <taxon>Tracheophyta</taxon>
        <taxon>Spermatophyta</taxon>
        <taxon>Magnoliopsida</taxon>
        <taxon>eudicotyledons</taxon>
        <taxon>Gunneridae</taxon>
        <taxon>Pentapetalae</taxon>
        <taxon>asterids</taxon>
        <taxon>lamiids</taxon>
        <taxon>Lamiales</taxon>
        <taxon>Gesneriaceae</taxon>
        <taxon>Didymocarpoideae</taxon>
        <taxon>Trichosporeae</taxon>
        <taxon>Loxocarpinae</taxon>
        <taxon>Dorcoceras</taxon>
    </lineage>
</organism>
<dbReference type="EMBL" id="KV004588">
    <property type="protein sequence ID" value="KZV35424.1"/>
    <property type="molecule type" value="Genomic_DNA"/>
</dbReference>
<protein>
    <submittedName>
        <fullName evidence="2">Uncharacterized protein</fullName>
    </submittedName>
</protein>
<keyword evidence="3" id="KW-1185">Reference proteome</keyword>
<dbReference type="AlphaFoldDB" id="A0A2Z7BM57"/>
<evidence type="ECO:0000313" key="2">
    <source>
        <dbReference type="EMBL" id="KZV35424.1"/>
    </source>
</evidence>
<gene>
    <name evidence="2" type="ORF">F511_35825</name>
</gene>